<proteinExistence type="predicted"/>
<name>A0A382ZII1_9ZZZZ</name>
<feature type="transmembrane region" description="Helical" evidence="1">
    <location>
        <begin position="20"/>
        <end position="38"/>
    </location>
</feature>
<protein>
    <recommendedName>
        <fullName evidence="3">PH domain-containing protein</fullName>
    </recommendedName>
</protein>
<dbReference type="AlphaFoldDB" id="A0A382ZII1"/>
<keyword evidence="1" id="KW-0812">Transmembrane</keyword>
<evidence type="ECO:0008006" key="3">
    <source>
        <dbReference type="Google" id="ProtNLM"/>
    </source>
</evidence>
<dbReference type="EMBL" id="UINC01184210">
    <property type="protein sequence ID" value="SVD95314.1"/>
    <property type="molecule type" value="Genomic_DNA"/>
</dbReference>
<evidence type="ECO:0000313" key="2">
    <source>
        <dbReference type="EMBL" id="SVD95314.1"/>
    </source>
</evidence>
<keyword evidence="1" id="KW-1133">Transmembrane helix</keyword>
<keyword evidence="1" id="KW-0472">Membrane</keyword>
<sequence length="143" mass="15942">PKTTSPLSWRVHPLRQESAARTTCLLALIFAVSAMAAWSLEHILFGLISLVVLALSMARYLLPTDYVVDDQGVTTKNLGVARRLTWRQINRIDVHADGLFMSPFRVPSRLDGFRGLFVRYADNQAQVAVAIDDHRRAHDGTAS</sequence>
<feature type="transmembrane region" description="Helical" evidence="1">
    <location>
        <begin position="44"/>
        <end position="62"/>
    </location>
</feature>
<organism evidence="2">
    <name type="scientific">marine metagenome</name>
    <dbReference type="NCBI Taxonomy" id="408172"/>
    <lineage>
        <taxon>unclassified sequences</taxon>
        <taxon>metagenomes</taxon>
        <taxon>ecological metagenomes</taxon>
    </lineage>
</organism>
<gene>
    <name evidence="2" type="ORF">METZ01_LOCUS448168</name>
</gene>
<accession>A0A382ZII1</accession>
<feature type="non-terminal residue" evidence="2">
    <location>
        <position position="1"/>
    </location>
</feature>
<evidence type="ECO:0000256" key="1">
    <source>
        <dbReference type="SAM" id="Phobius"/>
    </source>
</evidence>
<reference evidence="2" key="1">
    <citation type="submission" date="2018-05" db="EMBL/GenBank/DDBJ databases">
        <authorList>
            <person name="Lanie J.A."/>
            <person name="Ng W.-L."/>
            <person name="Kazmierczak K.M."/>
            <person name="Andrzejewski T.M."/>
            <person name="Davidsen T.M."/>
            <person name="Wayne K.J."/>
            <person name="Tettelin H."/>
            <person name="Glass J.I."/>
            <person name="Rusch D."/>
            <person name="Podicherti R."/>
            <person name="Tsui H.-C.T."/>
            <person name="Winkler M.E."/>
        </authorList>
    </citation>
    <scope>NUCLEOTIDE SEQUENCE</scope>
</reference>